<protein>
    <submittedName>
        <fullName evidence="5">PAS domain S-box protein</fullName>
    </submittedName>
</protein>
<keyword evidence="2" id="KW-1133">Transmembrane helix</keyword>
<dbReference type="SUPFAM" id="SSF55785">
    <property type="entry name" value="PYP-like sensor domain (PAS domain)"/>
    <property type="match status" value="1"/>
</dbReference>
<gene>
    <name evidence="5" type="ORF">SPTER_35570</name>
</gene>
<evidence type="ECO:0000313" key="5">
    <source>
        <dbReference type="EMBL" id="QDR82136.1"/>
    </source>
</evidence>
<dbReference type="Gene3D" id="3.30.450.20">
    <property type="entry name" value="PAS domain"/>
    <property type="match status" value="1"/>
</dbReference>
<feature type="domain" description="PAS" evidence="3">
    <location>
        <begin position="49"/>
        <end position="93"/>
    </location>
</feature>
<reference evidence="5 6" key="1">
    <citation type="submission" date="2019-02" db="EMBL/GenBank/DDBJ databases">
        <title>Closed genome of Sporomusa termitida DSM 4440.</title>
        <authorList>
            <person name="Poehlein A."/>
            <person name="Daniel R."/>
        </authorList>
    </citation>
    <scope>NUCLEOTIDE SEQUENCE [LARGE SCALE GENOMIC DNA]</scope>
    <source>
        <strain evidence="5 6">DSM 4440</strain>
    </source>
</reference>
<feature type="transmembrane region" description="Helical" evidence="2">
    <location>
        <begin position="6"/>
        <end position="22"/>
    </location>
</feature>
<dbReference type="Pfam" id="PF07228">
    <property type="entry name" value="SpoIIE"/>
    <property type="match status" value="1"/>
</dbReference>
<dbReference type="InterPro" id="IPR001610">
    <property type="entry name" value="PAC"/>
</dbReference>
<dbReference type="Pfam" id="PF13426">
    <property type="entry name" value="PAS_9"/>
    <property type="match status" value="1"/>
</dbReference>
<keyword evidence="6" id="KW-1185">Reference proteome</keyword>
<evidence type="ECO:0000256" key="1">
    <source>
        <dbReference type="ARBA" id="ARBA00022801"/>
    </source>
</evidence>
<dbReference type="SMART" id="SM00331">
    <property type="entry name" value="PP2C_SIG"/>
    <property type="match status" value="1"/>
</dbReference>
<keyword evidence="2" id="KW-0812">Transmembrane</keyword>
<dbReference type="SMART" id="SM00091">
    <property type="entry name" value="PAS"/>
    <property type="match status" value="1"/>
</dbReference>
<name>A0A517DY19_9FIRM</name>
<dbReference type="InterPro" id="IPR035965">
    <property type="entry name" value="PAS-like_dom_sf"/>
</dbReference>
<keyword evidence="2" id="KW-0472">Membrane</keyword>
<dbReference type="EMBL" id="CP036259">
    <property type="protein sequence ID" value="QDR82136.1"/>
    <property type="molecule type" value="Genomic_DNA"/>
</dbReference>
<accession>A0A517DY19</accession>
<dbReference type="PROSITE" id="PS50113">
    <property type="entry name" value="PAC"/>
    <property type="match status" value="1"/>
</dbReference>
<evidence type="ECO:0000313" key="6">
    <source>
        <dbReference type="Proteomes" id="UP000320776"/>
    </source>
</evidence>
<dbReference type="CDD" id="cd00130">
    <property type="entry name" value="PAS"/>
    <property type="match status" value="1"/>
</dbReference>
<dbReference type="InterPro" id="IPR036457">
    <property type="entry name" value="PPM-type-like_dom_sf"/>
</dbReference>
<dbReference type="InterPro" id="IPR000014">
    <property type="entry name" value="PAS"/>
</dbReference>
<dbReference type="InterPro" id="IPR001932">
    <property type="entry name" value="PPM-type_phosphatase-like_dom"/>
</dbReference>
<evidence type="ECO:0000259" key="3">
    <source>
        <dbReference type="PROSITE" id="PS50112"/>
    </source>
</evidence>
<dbReference type="KEGG" id="sted:SPTER_35570"/>
<feature type="domain" description="PAC" evidence="4">
    <location>
        <begin position="119"/>
        <end position="169"/>
    </location>
</feature>
<keyword evidence="1" id="KW-0378">Hydrolase</keyword>
<dbReference type="InterPro" id="IPR052016">
    <property type="entry name" value="Bact_Sigma-Reg"/>
</dbReference>
<dbReference type="PANTHER" id="PTHR43156:SF2">
    <property type="entry name" value="STAGE II SPORULATION PROTEIN E"/>
    <property type="match status" value="1"/>
</dbReference>
<dbReference type="NCBIfam" id="TIGR00229">
    <property type="entry name" value="sensory_box"/>
    <property type="match status" value="1"/>
</dbReference>
<dbReference type="PROSITE" id="PS50112">
    <property type="entry name" value="PAS"/>
    <property type="match status" value="1"/>
</dbReference>
<dbReference type="InterPro" id="IPR000700">
    <property type="entry name" value="PAS-assoc_C"/>
</dbReference>
<dbReference type="OrthoDB" id="311592at2"/>
<sequence>MDWINFLIVFLLILCMISAWLYKQNCHMVRQVEQQMRETARQAEVFNARNERYRALLRQSSDGIIVLDAVNWRIQEVNDRFKHIMGFEEAEVVWLHIADLAISADIVADLEAALATGVSRRQQTFRRKDGQGITVEFSATQISYSGQQVIVATFRDITEYVRLQEALKKDIKTAAQVQRSLLPVDLDTGPVSVRTIFEPYHMVSGDFFHYAFIKGGHVLAGYMIDVAGHGLGTALQTSALNVLMQETYLMEVPLIDRVRWINQTVMRYFTEETFAAMLCFELDFDSKILTLVPTGITGFFAATDAGQGLIKTGGSLLGIMPELDIAELQMPVKAGDTIYFVTDGILDLVEVNGLPAELKLRDFAATVDWFNLLVKTSSRWDDASGLFIRLNEP</sequence>
<proteinExistence type="predicted"/>
<dbReference type="AlphaFoldDB" id="A0A517DY19"/>
<dbReference type="Proteomes" id="UP000320776">
    <property type="component" value="Chromosome"/>
</dbReference>
<dbReference type="GO" id="GO:0016791">
    <property type="term" value="F:phosphatase activity"/>
    <property type="evidence" value="ECO:0007669"/>
    <property type="project" value="TreeGrafter"/>
</dbReference>
<organism evidence="5 6">
    <name type="scientific">Sporomusa termitida</name>
    <dbReference type="NCBI Taxonomy" id="2377"/>
    <lineage>
        <taxon>Bacteria</taxon>
        <taxon>Bacillati</taxon>
        <taxon>Bacillota</taxon>
        <taxon>Negativicutes</taxon>
        <taxon>Selenomonadales</taxon>
        <taxon>Sporomusaceae</taxon>
        <taxon>Sporomusa</taxon>
    </lineage>
</organism>
<evidence type="ECO:0000259" key="4">
    <source>
        <dbReference type="PROSITE" id="PS50113"/>
    </source>
</evidence>
<dbReference type="PANTHER" id="PTHR43156">
    <property type="entry name" value="STAGE II SPORULATION PROTEIN E-RELATED"/>
    <property type="match status" value="1"/>
</dbReference>
<evidence type="ECO:0000256" key="2">
    <source>
        <dbReference type="SAM" id="Phobius"/>
    </source>
</evidence>
<dbReference type="Gene3D" id="3.60.40.10">
    <property type="entry name" value="PPM-type phosphatase domain"/>
    <property type="match status" value="1"/>
</dbReference>
<dbReference type="SMART" id="SM00086">
    <property type="entry name" value="PAC"/>
    <property type="match status" value="1"/>
</dbReference>